<proteinExistence type="predicted"/>
<keyword evidence="1" id="KW-0812">Transmembrane</keyword>
<keyword evidence="1" id="KW-0472">Membrane</keyword>
<reference evidence="2 3" key="1">
    <citation type="submission" date="2020-12" db="EMBL/GenBank/DDBJ databases">
        <title>Genome sequence of clinical Mycobacterium intracellulare strains.</title>
        <authorList>
            <person name="Tateishi Y."/>
            <person name="Matsumoto S."/>
            <person name="Fukushima Y."/>
            <person name="Nakajima C."/>
            <person name="Suzuki Y."/>
        </authorList>
    </citation>
    <scope>NUCLEOTIDE SEQUENCE [LARGE SCALE GENOMIC DNA]</scope>
    <source>
        <strain evidence="2 3">M018</strain>
    </source>
</reference>
<feature type="transmembrane region" description="Helical" evidence="1">
    <location>
        <begin position="89"/>
        <end position="110"/>
    </location>
</feature>
<feature type="transmembrane region" description="Helical" evidence="1">
    <location>
        <begin position="20"/>
        <end position="41"/>
    </location>
</feature>
<name>A0A7R7MZL9_MYCIT</name>
<dbReference type="Proteomes" id="UP000595205">
    <property type="component" value="Chromosome"/>
</dbReference>
<evidence type="ECO:0000313" key="2">
    <source>
        <dbReference type="EMBL" id="BCP02450.1"/>
    </source>
</evidence>
<sequence length="111" mass="11859">MASSVRSKGFDAPVWRTATLSAPFMVQAVLAVLLIAMWLLGKWPFETHSAYAGERAWMLTATAITTLTSLLFSAALLRSRSPRNRGLGFSLASCSVAVLIGGASFALVVLR</sequence>
<evidence type="ECO:0008006" key="4">
    <source>
        <dbReference type="Google" id="ProtNLM"/>
    </source>
</evidence>
<protein>
    <recommendedName>
        <fullName evidence="4">Transmembrane protein</fullName>
    </recommendedName>
</protein>
<gene>
    <name evidence="2" type="ORF">MINTM018_52190</name>
</gene>
<feature type="transmembrane region" description="Helical" evidence="1">
    <location>
        <begin position="56"/>
        <end position="77"/>
    </location>
</feature>
<evidence type="ECO:0000256" key="1">
    <source>
        <dbReference type="SAM" id="Phobius"/>
    </source>
</evidence>
<keyword evidence="1" id="KW-1133">Transmembrane helix</keyword>
<evidence type="ECO:0000313" key="3">
    <source>
        <dbReference type="Proteomes" id="UP000595205"/>
    </source>
</evidence>
<accession>A0A7R7MZL9</accession>
<organism evidence="2 3">
    <name type="scientific">Mycobacterium intracellulare</name>
    <dbReference type="NCBI Taxonomy" id="1767"/>
    <lineage>
        <taxon>Bacteria</taxon>
        <taxon>Bacillati</taxon>
        <taxon>Actinomycetota</taxon>
        <taxon>Actinomycetes</taxon>
        <taxon>Mycobacteriales</taxon>
        <taxon>Mycobacteriaceae</taxon>
        <taxon>Mycobacterium</taxon>
        <taxon>Mycobacterium avium complex (MAC)</taxon>
    </lineage>
</organism>
<dbReference type="AlphaFoldDB" id="A0A7R7MZL9"/>
<dbReference type="EMBL" id="AP024255">
    <property type="protein sequence ID" value="BCP02450.1"/>
    <property type="molecule type" value="Genomic_DNA"/>
</dbReference>